<proteinExistence type="inferred from homology"/>
<gene>
    <name evidence="3" type="ORF">SGFS_097950</name>
</gene>
<dbReference type="InterPro" id="IPR003673">
    <property type="entry name" value="CoA-Trfase_fam_III"/>
</dbReference>
<evidence type="ECO:0000313" key="4">
    <source>
        <dbReference type="Proteomes" id="UP001321542"/>
    </source>
</evidence>
<dbReference type="PANTHER" id="PTHR48228">
    <property type="entry name" value="SUCCINYL-COA--D-CITRAMALATE COA-TRANSFERASE"/>
    <property type="match status" value="1"/>
</dbReference>
<comment type="similarity">
    <text evidence="1">Belongs to the CoA-transferase III family.</text>
</comment>
<evidence type="ECO:0008006" key="5">
    <source>
        <dbReference type="Google" id="ProtNLM"/>
    </source>
</evidence>
<dbReference type="Proteomes" id="UP001321542">
    <property type="component" value="Chromosome"/>
</dbReference>
<dbReference type="SUPFAM" id="SSF89796">
    <property type="entry name" value="CoA-transferase family III (CaiB/BaiF)"/>
    <property type="match status" value="1"/>
</dbReference>
<evidence type="ECO:0000256" key="1">
    <source>
        <dbReference type="ARBA" id="ARBA00008383"/>
    </source>
</evidence>
<accession>A0ABN5VYG4</accession>
<sequence length="390" mass="41840">MIELGTVVAGPFAGRILADYGADVIKVEAPNRPDPMRDWGQASYRGHRLWWTVHARNKRCITLDLRSERGQELLLELVAVADVVIENFRPGTLERWNLSWERLRAVNRGLVLARVSGYGQTGPYAERPGYASVAEAMGGLRAINGHPGEAPPRMAISLGDSLGGMVAVQGVLAALLQRTRSGQGQVVDIALTEACLALTESMVPEYDRLGRVRQPGGTRLSGIAPSNLFCSADGQWLVVAANQDTVFQRLCAAMGRAELASDPRFADHQARGENQEEIEGIVGEWVGKRSAAEATAELQAAGVVVGPVYTVADIVADPHFRARGALVSHHDERVDDDVLGPGVVPIFSGTPGRVRWAGPPRPGTHNDEVYGELLGLDADAIATLVKDGVM</sequence>
<reference evidence="3 4" key="2">
    <citation type="journal article" date="2023" name="ChemBioChem">
        <title>Acyltransferase Domain Exchange between Two Independent Type I Polyketide Synthases in the Same Producer Strain of Macrolide Antibiotics.</title>
        <authorList>
            <person name="Kudo F."/>
            <person name="Kishikawa K."/>
            <person name="Tsuboi K."/>
            <person name="Kido T."/>
            <person name="Usui T."/>
            <person name="Hashimoto J."/>
            <person name="Shin-Ya K."/>
            <person name="Miyanaga A."/>
            <person name="Eguchi T."/>
        </authorList>
    </citation>
    <scope>NUCLEOTIDE SEQUENCE [LARGE SCALE GENOMIC DNA]</scope>
    <source>
        <strain evidence="3 4">A-8890</strain>
    </source>
</reference>
<protein>
    <recommendedName>
        <fullName evidence="5">CoA transferase</fullName>
    </recommendedName>
</protein>
<keyword evidence="2" id="KW-0808">Transferase</keyword>
<evidence type="ECO:0000256" key="2">
    <source>
        <dbReference type="ARBA" id="ARBA00022679"/>
    </source>
</evidence>
<dbReference type="InterPro" id="IPR050509">
    <property type="entry name" value="CoA-transferase_III"/>
</dbReference>
<dbReference type="InterPro" id="IPR023606">
    <property type="entry name" value="CoA-Trfase_III_dom_1_sf"/>
</dbReference>
<reference evidence="3 4" key="1">
    <citation type="journal article" date="2010" name="ChemBioChem">
        <title>Cloning and characterization of the biosynthetic gene cluster of 16-membered macrolide antibiotic FD-891: involvement of a dual functional cytochrome P450 monooxygenase catalyzing epoxidation and hydroxylation.</title>
        <authorList>
            <person name="Kudo F."/>
            <person name="Motegi A."/>
            <person name="Mizoue K."/>
            <person name="Eguchi T."/>
        </authorList>
    </citation>
    <scope>NUCLEOTIDE SEQUENCE [LARGE SCALE GENOMIC DNA]</scope>
    <source>
        <strain evidence="3 4">A-8890</strain>
    </source>
</reference>
<organism evidence="3 4">
    <name type="scientific">Streptomyces graminofaciens</name>
    <dbReference type="NCBI Taxonomy" id="68212"/>
    <lineage>
        <taxon>Bacteria</taxon>
        <taxon>Bacillati</taxon>
        <taxon>Actinomycetota</taxon>
        <taxon>Actinomycetes</taxon>
        <taxon>Kitasatosporales</taxon>
        <taxon>Streptomycetaceae</taxon>
        <taxon>Streptomyces</taxon>
    </lineage>
</organism>
<dbReference type="InterPro" id="IPR044855">
    <property type="entry name" value="CoA-Trfase_III_dom3_sf"/>
</dbReference>
<dbReference type="Gene3D" id="3.30.1540.10">
    <property type="entry name" value="formyl-coa transferase, domain 3"/>
    <property type="match status" value="1"/>
</dbReference>
<keyword evidence="4" id="KW-1185">Reference proteome</keyword>
<evidence type="ECO:0000313" key="3">
    <source>
        <dbReference type="EMBL" id="BBC38501.1"/>
    </source>
</evidence>
<name>A0ABN5VYG4_9ACTN</name>
<dbReference type="Gene3D" id="3.40.50.10540">
    <property type="entry name" value="Crotonobetainyl-coa:carnitine coa-transferase, domain 1"/>
    <property type="match status" value="1"/>
</dbReference>
<dbReference type="PANTHER" id="PTHR48228:SF6">
    <property type="entry name" value="L-CARNITINE COA-TRANSFERASE"/>
    <property type="match status" value="1"/>
</dbReference>
<dbReference type="EMBL" id="AP018448">
    <property type="protein sequence ID" value="BBC38501.1"/>
    <property type="molecule type" value="Genomic_DNA"/>
</dbReference>
<dbReference type="Pfam" id="PF02515">
    <property type="entry name" value="CoA_transf_3"/>
    <property type="match status" value="1"/>
</dbReference>